<dbReference type="InterPro" id="IPR036236">
    <property type="entry name" value="Znf_C2H2_sf"/>
</dbReference>
<feature type="region of interest" description="Disordered" evidence="9">
    <location>
        <begin position="131"/>
        <end position="204"/>
    </location>
</feature>
<dbReference type="Gene3D" id="3.30.160.60">
    <property type="entry name" value="Classic Zinc Finger"/>
    <property type="match status" value="4"/>
</dbReference>
<keyword evidence="5 8" id="KW-0862">Zinc</keyword>
<evidence type="ECO:0000313" key="12">
    <source>
        <dbReference type="EMBL" id="CAH1641952.1"/>
    </source>
</evidence>
<evidence type="ECO:0000313" key="13">
    <source>
        <dbReference type="Proteomes" id="UP001153321"/>
    </source>
</evidence>
<feature type="domain" description="C2H2-type" evidence="10">
    <location>
        <begin position="371"/>
        <end position="398"/>
    </location>
</feature>
<evidence type="ECO:0000259" key="10">
    <source>
        <dbReference type="PROSITE" id="PS50157"/>
    </source>
</evidence>
<dbReference type="SMART" id="SM00868">
    <property type="entry name" value="zf-AD"/>
    <property type="match status" value="1"/>
</dbReference>
<dbReference type="SUPFAM" id="SSF57716">
    <property type="entry name" value="Glucocorticoid receptor-like (DNA-binding domain)"/>
    <property type="match status" value="1"/>
</dbReference>
<dbReference type="InterPro" id="IPR012934">
    <property type="entry name" value="Znf_AD"/>
</dbReference>
<evidence type="ECO:0000256" key="2">
    <source>
        <dbReference type="ARBA" id="ARBA00022723"/>
    </source>
</evidence>
<feature type="binding site" evidence="8">
    <location>
        <position position="58"/>
    </location>
    <ligand>
        <name>Zn(2+)</name>
        <dbReference type="ChEBI" id="CHEBI:29105"/>
    </ligand>
</feature>
<dbReference type="Gene3D" id="3.40.1800.20">
    <property type="match status" value="1"/>
</dbReference>
<name>A0A9P0I8F4_SPOLI</name>
<feature type="compositionally biased region" description="Low complexity" evidence="9">
    <location>
        <begin position="167"/>
        <end position="182"/>
    </location>
</feature>
<feature type="domain" description="ZAD" evidence="11">
    <location>
        <begin position="5"/>
        <end position="82"/>
    </location>
</feature>
<evidence type="ECO:0000256" key="7">
    <source>
        <dbReference type="PROSITE-ProRule" id="PRU00042"/>
    </source>
</evidence>
<evidence type="ECO:0000256" key="5">
    <source>
        <dbReference type="ARBA" id="ARBA00022833"/>
    </source>
</evidence>
<keyword evidence="6" id="KW-0539">Nucleus</keyword>
<dbReference type="GO" id="GO:0005634">
    <property type="term" value="C:nucleus"/>
    <property type="evidence" value="ECO:0007669"/>
    <property type="project" value="UniProtKB-SubCell"/>
</dbReference>
<reference evidence="12" key="1">
    <citation type="submission" date="2022-02" db="EMBL/GenBank/DDBJ databases">
        <authorList>
            <person name="King R."/>
        </authorList>
    </citation>
    <scope>NUCLEOTIDE SEQUENCE</scope>
</reference>
<keyword evidence="4 7" id="KW-0863">Zinc-finger</keyword>
<dbReference type="Proteomes" id="UP001153321">
    <property type="component" value="Chromosome 25"/>
</dbReference>
<evidence type="ECO:0000256" key="1">
    <source>
        <dbReference type="ARBA" id="ARBA00004123"/>
    </source>
</evidence>
<evidence type="ECO:0000256" key="4">
    <source>
        <dbReference type="ARBA" id="ARBA00022771"/>
    </source>
</evidence>
<evidence type="ECO:0000256" key="6">
    <source>
        <dbReference type="ARBA" id="ARBA00023242"/>
    </source>
</evidence>
<feature type="domain" description="C2H2-type" evidence="10">
    <location>
        <begin position="399"/>
        <end position="426"/>
    </location>
</feature>
<dbReference type="InterPro" id="IPR013087">
    <property type="entry name" value="Znf_C2H2_type"/>
</dbReference>
<feature type="binding site" evidence="8">
    <location>
        <position position="7"/>
    </location>
    <ligand>
        <name>Zn(2+)</name>
        <dbReference type="ChEBI" id="CHEBI:29105"/>
    </ligand>
</feature>
<evidence type="ECO:0008006" key="14">
    <source>
        <dbReference type="Google" id="ProtNLM"/>
    </source>
</evidence>
<evidence type="ECO:0000256" key="9">
    <source>
        <dbReference type="SAM" id="MobiDB-lite"/>
    </source>
</evidence>
<proteinExistence type="predicted"/>
<feature type="binding site" evidence="8">
    <location>
        <position position="55"/>
    </location>
    <ligand>
        <name>Zn(2+)</name>
        <dbReference type="ChEBI" id="CHEBI:29105"/>
    </ligand>
</feature>
<dbReference type="PROSITE" id="PS50157">
    <property type="entry name" value="ZINC_FINGER_C2H2_2"/>
    <property type="match status" value="4"/>
</dbReference>
<dbReference type="PROSITE" id="PS00028">
    <property type="entry name" value="ZINC_FINGER_C2H2_1"/>
    <property type="match status" value="3"/>
</dbReference>
<keyword evidence="13" id="KW-1185">Reference proteome</keyword>
<accession>A0A9P0I8F4</accession>
<feature type="domain" description="C2H2-type" evidence="10">
    <location>
        <begin position="455"/>
        <end position="483"/>
    </location>
</feature>
<dbReference type="PROSITE" id="PS51915">
    <property type="entry name" value="ZAD"/>
    <property type="match status" value="1"/>
</dbReference>
<feature type="binding site" evidence="8">
    <location>
        <position position="10"/>
    </location>
    <ligand>
        <name>Zn(2+)</name>
        <dbReference type="ChEBI" id="CHEBI:29105"/>
    </ligand>
</feature>
<dbReference type="AlphaFoldDB" id="A0A9P0I8F4"/>
<keyword evidence="3" id="KW-0677">Repeat</keyword>
<feature type="compositionally biased region" description="Basic and acidic residues" evidence="9">
    <location>
        <begin position="183"/>
        <end position="194"/>
    </location>
</feature>
<dbReference type="Pfam" id="PF07776">
    <property type="entry name" value="zf-AD"/>
    <property type="match status" value="1"/>
</dbReference>
<protein>
    <recommendedName>
        <fullName evidence="14">Zinc finger protein</fullName>
    </recommendedName>
</protein>
<dbReference type="SUPFAM" id="SSF57667">
    <property type="entry name" value="beta-beta-alpha zinc fingers"/>
    <property type="match status" value="3"/>
</dbReference>
<dbReference type="SMART" id="SM00355">
    <property type="entry name" value="ZnF_C2H2"/>
    <property type="match status" value="8"/>
</dbReference>
<organism evidence="12 13">
    <name type="scientific">Spodoptera littoralis</name>
    <name type="common">Egyptian cotton leafworm</name>
    <dbReference type="NCBI Taxonomy" id="7109"/>
    <lineage>
        <taxon>Eukaryota</taxon>
        <taxon>Metazoa</taxon>
        <taxon>Ecdysozoa</taxon>
        <taxon>Arthropoda</taxon>
        <taxon>Hexapoda</taxon>
        <taxon>Insecta</taxon>
        <taxon>Pterygota</taxon>
        <taxon>Neoptera</taxon>
        <taxon>Endopterygota</taxon>
        <taxon>Lepidoptera</taxon>
        <taxon>Glossata</taxon>
        <taxon>Ditrysia</taxon>
        <taxon>Noctuoidea</taxon>
        <taxon>Noctuidae</taxon>
        <taxon>Amphipyrinae</taxon>
        <taxon>Spodoptera</taxon>
    </lineage>
</organism>
<dbReference type="InterPro" id="IPR050888">
    <property type="entry name" value="ZnF_C2H2-type_TF"/>
</dbReference>
<feature type="domain" description="C2H2-type" evidence="10">
    <location>
        <begin position="343"/>
        <end position="371"/>
    </location>
</feature>
<evidence type="ECO:0000256" key="8">
    <source>
        <dbReference type="PROSITE-ProRule" id="PRU01263"/>
    </source>
</evidence>
<evidence type="ECO:0000259" key="11">
    <source>
        <dbReference type="PROSITE" id="PS51915"/>
    </source>
</evidence>
<comment type="subcellular location">
    <subcellularLocation>
        <location evidence="1">Nucleus</location>
    </subcellularLocation>
</comment>
<dbReference type="GO" id="GO:0008270">
    <property type="term" value="F:zinc ion binding"/>
    <property type="evidence" value="ECO:0007669"/>
    <property type="project" value="UniProtKB-UniRule"/>
</dbReference>
<dbReference type="Pfam" id="PF00096">
    <property type="entry name" value="zf-C2H2"/>
    <property type="match status" value="1"/>
</dbReference>
<sequence>MDFSKICRTCMQGDPSRLLNPIFMSEDTHDRFSAVIYSCIGVQIKYEDGLPQNMCTICMNLFNTTLKFRKQCKQVETELLKITPASHSDDDNTNEDQYPTTTTEDHSNRYPSVYVGLKEIKSECDSLKTDDDSIHPLKYDDDDDDQPLKYFQNNQKNCRENSDIDINGNGSDLSNDVSSSTSKNEEIVTKRYSDNDGPESTSATEAPYIVTESYKKTKRVVCKLCQKELSIRSIDTHMVRRHPGADERKVKCELCDKYVMKNKLNRHRLLTHGAVGDICGYCKKEFSSKEILITHVATCPARYKKRKMSENARKISECDICKVKMQQASLQKHKAVKHAGLRPVCEHCGKSFGNKFRLNEHYRAKHGYEKFKCSYCDFQSAGIMAMRNHERRHRGEKPYVCETCGAKFHASYLLVQHKHSHRAEKTVKCELCPASFKANNNLHMHKLTCHSKAYYSCLICARSYKCKYYAVKHVRLTHSLYEPPNVIRLVPQ</sequence>
<gene>
    <name evidence="12" type="ORF">SPLIT_LOCUS7308</name>
</gene>
<dbReference type="EMBL" id="LR824556">
    <property type="protein sequence ID" value="CAH1641952.1"/>
    <property type="molecule type" value="Genomic_DNA"/>
</dbReference>
<dbReference type="PANTHER" id="PTHR24406">
    <property type="entry name" value="TRANSCRIPTIONAL REPRESSOR CTCFL-RELATED"/>
    <property type="match status" value="1"/>
</dbReference>
<feature type="region of interest" description="Disordered" evidence="9">
    <location>
        <begin position="83"/>
        <end position="111"/>
    </location>
</feature>
<evidence type="ECO:0000256" key="3">
    <source>
        <dbReference type="ARBA" id="ARBA00022737"/>
    </source>
</evidence>
<keyword evidence="2 8" id="KW-0479">Metal-binding</keyword>